<comment type="caution">
    <text evidence="4">The sequence shown here is derived from an EMBL/GenBank/DDBJ whole genome shotgun (WGS) entry which is preliminary data.</text>
</comment>
<feature type="transmembrane region" description="Helical" evidence="2">
    <location>
        <begin position="46"/>
        <end position="69"/>
    </location>
</feature>
<feature type="chain" id="PRO_5045475626" description="Transmembrane protein" evidence="3">
    <location>
        <begin position="27"/>
        <end position="132"/>
    </location>
</feature>
<feature type="region of interest" description="Disordered" evidence="1">
    <location>
        <begin position="77"/>
        <end position="132"/>
    </location>
</feature>
<name>A0ABQ9NU08_9PEZI</name>
<keyword evidence="2" id="KW-0812">Transmembrane</keyword>
<dbReference type="Proteomes" id="UP001172684">
    <property type="component" value="Unassembled WGS sequence"/>
</dbReference>
<sequence>MTFYPTNLISVAPFVLAAVLSSSVSAHPTPSLSRRYTHTRLDSRTATILAIVFGVWGLIFVLGVCFGIWRYKRRKEQRNASESGAPALKEAPLVSAGGMGSGDTSGGGMWLAEMATRPNADERAAFERRGGQ</sequence>
<feature type="compositionally biased region" description="Gly residues" evidence="1">
    <location>
        <begin position="97"/>
        <end position="109"/>
    </location>
</feature>
<keyword evidence="3" id="KW-0732">Signal</keyword>
<evidence type="ECO:0000256" key="2">
    <source>
        <dbReference type="SAM" id="Phobius"/>
    </source>
</evidence>
<accession>A0ABQ9NU08</accession>
<proteinExistence type="predicted"/>
<keyword evidence="5" id="KW-1185">Reference proteome</keyword>
<evidence type="ECO:0008006" key="6">
    <source>
        <dbReference type="Google" id="ProtNLM"/>
    </source>
</evidence>
<keyword evidence="2" id="KW-0472">Membrane</keyword>
<evidence type="ECO:0000313" key="5">
    <source>
        <dbReference type="Proteomes" id="UP001172684"/>
    </source>
</evidence>
<feature type="compositionally biased region" description="Basic and acidic residues" evidence="1">
    <location>
        <begin position="119"/>
        <end position="132"/>
    </location>
</feature>
<protein>
    <recommendedName>
        <fullName evidence="6">Transmembrane protein</fullName>
    </recommendedName>
</protein>
<evidence type="ECO:0000256" key="1">
    <source>
        <dbReference type="SAM" id="MobiDB-lite"/>
    </source>
</evidence>
<keyword evidence="2" id="KW-1133">Transmembrane helix</keyword>
<evidence type="ECO:0000313" key="4">
    <source>
        <dbReference type="EMBL" id="KAJ9665882.1"/>
    </source>
</evidence>
<dbReference type="EMBL" id="JAPDRL010000024">
    <property type="protein sequence ID" value="KAJ9665882.1"/>
    <property type="molecule type" value="Genomic_DNA"/>
</dbReference>
<organism evidence="4 5">
    <name type="scientific">Coniosporium apollinis</name>
    <dbReference type="NCBI Taxonomy" id="61459"/>
    <lineage>
        <taxon>Eukaryota</taxon>
        <taxon>Fungi</taxon>
        <taxon>Dikarya</taxon>
        <taxon>Ascomycota</taxon>
        <taxon>Pezizomycotina</taxon>
        <taxon>Dothideomycetes</taxon>
        <taxon>Dothideomycetes incertae sedis</taxon>
        <taxon>Coniosporium</taxon>
    </lineage>
</organism>
<feature type="signal peptide" evidence="3">
    <location>
        <begin position="1"/>
        <end position="26"/>
    </location>
</feature>
<evidence type="ECO:0000256" key="3">
    <source>
        <dbReference type="SAM" id="SignalP"/>
    </source>
</evidence>
<gene>
    <name evidence="4" type="ORF">H2201_004006</name>
</gene>
<reference evidence="4" key="1">
    <citation type="submission" date="2022-10" db="EMBL/GenBank/DDBJ databases">
        <title>Culturing micro-colonial fungi from biological soil crusts in the Mojave desert and describing Neophaeococcomyces mojavensis, and introducing the new genera and species Taxawa tesnikishii.</title>
        <authorList>
            <person name="Kurbessoian T."/>
            <person name="Stajich J.E."/>
        </authorList>
    </citation>
    <scope>NUCLEOTIDE SEQUENCE</scope>
    <source>
        <strain evidence="4">TK_1</strain>
    </source>
</reference>